<name>A0AAD7B9X1_9AGAR</name>
<organism evidence="2 3">
    <name type="scientific">Roridomyces roridus</name>
    <dbReference type="NCBI Taxonomy" id="1738132"/>
    <lineage>
        <taxon>Eukaryota</taxon>
        <taxon>Fungi</taxon>
        <taxon>Dikarya</taxon>
        <taxon>Basidiomycota</taxon>
        <taxon>Agaricomycotina</taxon>
        <taxon>Agaricomycetes</taxon>
        <taxon>Agaricomycetidae</taxon>
        <taxon>Agaricales</taxon>
        <taxon>Marasmiineae</taxon>
        <taxon>Mycenaceae</taxon>
        <taxon>Roridomyces</taxon>
    </lineage>
</organism>
<protein>
    <recommendedName>
        <fullName evidence="4">F-box domain-containing protein</fullName>
    </recommendedName>
</protein>
<evidence type="ECO:0000313" key="2">
    <source>
        <dbReference type="EMBL" id="KAJ7615003.1"/>
    </source>
</evidence>
<reference evidence="2" key="1">
    <citation type="submission" date="2023-03" db="EMBL/GenBank/DDBJ databases">
        <title>Massive genome expansion in bonnet fungi (Mycena s.s.) driven by repeated elements and novel gene families across ecological guilds.</title>
        <authorList>
            <consortium name="Lawrence Berkeley National Laboratory"/>
            <person name="Harder C.B."/>
            <person name="Miyauchi S."/>
            <person name="Viragh M."/>
            <person name="Kuo A."/>
            <person name="Thoen E."/>
            <person name="Andreopoulos B."/>
            <person name="Lu D."/>
            <person name="Skrede I."/>
            <person name="Drula E."/>
            <person name="Henrissat B."/>
            <person name="Morin E."/>
            <person name="Kohler A."/>
            <person name="Barry K."/>
            <person name="LaButti K."/>
            <person name="Morin E."/>
            <person name="Salamov A."/>
            <person name="Lipzen A."/>
            <person name="Mereny Z."/>
            <person name="Hegedus B."/>
            <person name="Baldrian P."/>
            <person name="Stursova M."/>
            <person name="Weitz H."/>
            <person name="Taylor A."/>
            <person name="Grigoriev I.V."/>
            <person name="Nagy L.G."/>
            <person name="Martin F."/>
            <person name="Kauserud H."/>
        </authorList>
    </citation>
    <scope>NUCLEOTIDE SEQUENCE</scope>
    <source>
        <strain evidence="2">9284</strain>
    </source>
</reference>
<dbReference type="EMBL" id="JARKIF010000025">
    <property type="protein sequence ID" value="KAJ7615003.1"/>
    <property type="molecule type" value="Genomic_DNA"/>
</dbReference>
<gene>
    <name evidence="2" type="ORF">FB45DRAFT_758125</name>
</gene>
<evidence type="ECO:0000256" key="1">
    <source>
        <dbReference type="SAM" id="MobiDB-lite"/>
    </source>
</evidence>
<proteinExistence type="predicted"/>
<evidence type="ECO:0000313" key="3">
    <source>
        <dbReference type="Proteomes" id="UP001221142"/>
    </source>
</evidence>
<feature type="region of interest" description="Disordered" evidence="1">
    <location>
        <begin position="1"/>
        <end position="21"/>
    </location>
</feature>
<comment type="caution">
    <text evidence="2">The sequence shown here is derived from an EMBL/GenBank/DDBJ whole genome shotgun (WGS) entry which is preliminary data.</text>
</comment>
<dbReference type="AlphaFoldDB" id="A0AAD7B9X1"/>
<keyword evidence="3" id="KW-1185">Reference proteome</keyword>
<accession>A0AAD7B9X1</accession>
<evidence type="ECO:0008006" key="4">
    <source>
        <dbReference type="Google" id="ProtNLM"/>
    </source>
</evidence>
<dbReference type="Proteomes" id="UP001221142">
    <property type="component" value="Unassembled WGS sequence"/>
</dbReference>
<sequence length="199" mass="22245">MPTLSTTSAAGAPTSFPSSISSPIPSSVLTLAPEITAEIFQWCFDAYPSFGYNSTPLLLICVCRYWRDVALSTPALWDTIWFLRDPIIQTHYPALESWLKRSGTRPITLGIHYVAYESSAHLDMLIHNHASRLQYLQYTTSKGALRTPDPVPLLPVLETLRIFIFCRADRNEGPIQIFKPYAAPALRHLALKSLSPSLL</sequence>